<dbReference type="PANTHER" id="PTHR43134:SF3">
    <property type="entry name" value="FLAGELLAR BIOSYNTHESIS PROTEIN FLHF"/>
    <property type="match status" value="1"/>
</dbReference>
<dbReference type="GO" id="GO:0005886">
    <property type="term" value="C:plasma membrane"/>
    <property type="evidence" value="ECO:0007669"/>
    <property type="project" value="UniProtKB-SubCell"/>
</dbReference>
<keyword evidence="10" id="KW-0472">Membrane</keyword>
<evidence type="ECO:0000256" key="1">
    <source>
        <dbReference type="ARBA" id="ARBA00004413"/>
    </source>
</evidence>
<dbReference type="HOGENOM" id="CLU_009301_11_5_6"/>
<evidence type="ECO:0000256" key="10">
    <source>
        <dbReference type="ARBA" id="ARBA00023136"/>
    </source>
</evidence>
<evidence type="ECO:0000256" key="8">
    <source>
        <dbReference type="ARBA" id="ARBA00022927"/>
    </source>
</evidence>
<dbReference type="InterPro" id="IPR000897">
    <property type="entry name" value="SRP54_GTPase_dom"/>
</dbReference>
<evidence type="ECO:0000256" key="13">
    <source>
        <dbReference type="NCBIfam" id="TIGR03499"/>
    </source>
</evidence>
<dbReference type="InterPro" id="IPR020006">
    <property type="entry name" value="FlhF"/>
</dbReference>
<dbReference type="Gene3D" id="3.40.50.300">
    <property type="entry name" value="P-loop containing nucleotide triphosphate hydrolases"/>
    <property type="match status" value="1"/>
</dbReference>
<dbReference type="GO" id="GO:0005525">
    <property type="term" value="F:GTP binding"/>
    <property type="evidence" value="ECO:0007669"/>
    <property type="project" value="UniProtKB-UniRule"/>
</dbReference>
<dbReference type="OrthoDB" id="9778554at2"/>
<dbReference type="RefSeq" id="WP_013795354.1">
    <property type="nucleotide sequence ID" value="NC_015559.1"/>
</dbReference>
<dbReference type="PANTHER" id="PTHR43134">
    <property type="entry name" value="SIGNAL RECOGNITION PARTICLE RECEPTOR SUBUNIT ALPHA"/>
    <property type="match status" value="1"/>
</dbReference>
<evidence type="ECO:0000256" key="9">
    <source>
        <dbReference type="ARBA" id="ARBA00023134"/>
    </source>
</evidence>
<feature type="compositionally biased region" description="Low complexity" evidence="15">
    <location>
        <begin position="126"/>
        <end position="135"/>
    </location>
</feature>
<dbReference type="EMBL" id="CP002771">
    <property type="protein sequence ID" value="AEF53878.1"/>
    <property type="molecule type" value="Genomic_DNA"/>
</dbReference>
<sequence>MQIRRFRAPDMRQAIRKVRDAVGPDAVILSNQRLPTGEIEIVAALDYDGSLPTSMSKKASTTRSEYARQAPVEDPSTKLDAVQNPSADYLERIERAKQQNIPNPQSLQGSSASVRSEYVNDAQAISSSHHSASASLHRNQPASTQFDMPATDDGEQPEVEEALSILHSDSTQQLREMEKELQSVRAMLEQRQKEDSSNKGKRDSLEMKARQKLKSLGLSDLVASRLMDDIDLKGREDDWNRLLAHLADYIPVRSNASELSGCIAFMGPTGVGKTTSIGKIAAQHVLKHGSDGVVLITTDTYRIAAHEQLRTFGRILNVPVEVVNEYSDLNEVLAKYAHYSLVLVDTAGMNPRDSNLERQLLMMKRARAGLKKLLVLPCTSQRQVLKTVVDVYSQVQLDGCVLSKLDESASLGEAISVVIEEGLPVVYLADGQRIPDDIEPARAHNLISRAVYTAEHYSQLFGSLKYGS</sequence>
<dbReference type="GO" id="GO:0005047">
    <property type="term" value="F:signal recognition particle binding"/>
    <property type="evidence" value="ECO:0007669"/>
    <property type="project" value="TreeGrafter"/>
</dbReference>
<dbReference type="GO" id="GO:0015031">
    <property type="term" value="P:protein transport"/>
    <property type="evidence" value="ECO:0007669"/>
    <property type="project" value="UniProtKB-KW"/>
</dbReference>
<dbReference type="InterPro" id="IPR003593">
    <property type="entry name" value="AAA+_ATPase"/>
</dbReference>
<keyword evidence="18" id="KW-0282">Flagellum</keyword>
<feature type="region of interest" description="Disordered" evidence="15">
    <location>
        <begin position="51"/>
        <end position="83"/>
    </location>
</feature>
<evidence type="ECO:0000313" key="18">
    <source>
        <dbReference type="EMBL" id="AEF53878.1"/>
    </source>
</evidence>
<feature type="domain" description="AAA+ ATPase" evidence="16">
    <location>
        <begin position="259"/>
        <end position="389"/>
    </location>
</feature>
<name>F6CS91_MARPP</name>
<keyword evidence="14" id="KW-0175">Coiled coil</keyword>
<evidence type="ECO:0000259" key="16">
    <source>
        <dbReference type="SMART" id="SM00382"/>
    </source>
</evidence>
<keyword evidence="18" id="KW-0969">Cilium</keyword>
<feature type="compositionally biased region" description="Polar residues" evidence="15">
    <location>
        <begin position="51"/>
        <end position="64"/>
    </location>
</feature>
<dbReference type="eggNOG" id="COG1419">
    <property type="taxonomic scope" value="Bacteria"/>
</dbReference>
<dbReference type="FunFam" id="3.40.50.300:FF:000695">
    <property type="entry name" value="Flagellar biosynthesis regulator FlhF"/>
    <property type="match status" value="1"/>
</dbReference>
<keyword evidence="5" id="KW-1003">Cell membrane</keyword>
<dbReference type="InterPro" id="IPR027417">
    <property type="entry name" value="P-loop_NTPase"/>
</dbReference>
<dbReference type="CDD" id="cd17873">
    <property type="entry name" value="FlhF"/>
    <property type="match status" value="1"/>
</dbReference>
<comment type="similarity">
    <text evidence="2">Belongs to the GTP-binding SRP family.</text>
</comment>
<keyword evidence="11" id="KW-1006">Bacterial flagellum protein export</keyword>
<dbReference type="InterPro" id="IPR047040">
    <property type="entry name" value="FlhF__GTPase_dom"/>
</dbReference>
<protein>
    <recommendedName>
        <fullName evidence="3 13">Flagellar biosynthesis protein FlhF</fullName>
    </recommendedName>
</protein>
<evidence type="ECO:0000256" key="11">
    <source>
        <dbReference type="ARBA" id="ARBA00023225"/>
    </source>
</evidence>
<reference evidence="18 19" key="1">
    <citation type="journal article" date="2012" name="Stand. Genomic Sci.">
        <title>Complete genome sequence of Marinomonas posidonica type strain (IVIA-Po-181(T)).</title>
        <authorList>
            <person name="Lucas-Elio P."/>
            <person name="Goodwin L."/>
            <person name="Woyke T."/>
            <person name="Pitluck S."/>
            <person name="Nolan M."/>
            <person name="Kyrpides N.C."/>
            <person name="Detter J.C."/>
            <person name="Copeland A."/>
            <person name="Lu M."/>
            <person name="Bruce D."/>
            <person name="Detter C."/>
            <person name="Tapia R."/>
            <person name="Han S."/>
            <person name="Land M.L."/>
            <person name="Ivanova N."/>
            <person name="Mikhailova N."/>
            <person name="Johnston A.W."/>
            <person name="Sanchez-Amat A."/>
        </authorList>
    </citation>
    <scope>NUCLEOTIDE SEQUENCE [LARGE SCALE GENOMIC DNA]</scope>
    <source>
        <strain evidence="19">CECT 7376 / NCIMB 14433 / IVIA-Po-181</strain>
    </source>
</reference>
<evidence type="ECO:0000313" key="19">
    <source>
        <dbReference type="Proteomes" id="UP000009230"/>
    </source>
</evidence>
<dbReference type="Gene3D" id="1.20.120.1380">
    <property type="entry name" value="Flagellar FlhF biosynthesis protein, N domain"/>
    <property type="match status" value="1"/>
</dbReference>
<feature type="region of interest" description="Disordered" evidence="15">
    <location>
        <begin position="122"/>
        <end position="158"/>
    </location>
</feature>
<feature type="compositionally biased region" description="Polar residues" evidence="15">
    <location>
        <begin position="136"/>
        <end position="146"/>
    </location>
</feature>
<evidence type="ECO:0000256" key="14">
    <source>
        <dbReference type="SAM" id="Coils"/>
    </source>
</evidence>
<evidence type="ECO:0000256" key="12">
    <source>
        <dbReference type="ARBA" id="ARBA00025337"/>
    </source>
</evidence>
<dbReference type="STRING" id="491952.Mar181_0824"/>
<comment type="function">
    <text evidence="12">Necessary for flagellar biosynthesis. May be involved in translocation of the flagellum.</text>
</comment>
<evidence type="ECO:0000256" key="3">
    <source>
        <dbReference type="ARBA" id="ARBA00014919"/>
    </source>
</evidence>
<feature type="coiled-coil region" evidence="14">
    <location>
        <begin position="167"/>
        <end position="194"/>
    </location>
</feature>
<dbReference type="Proteomes" id="UP000009230">
    <property type="component" value="Chromosome"/>
</dbReference>
<evidence type="ECO:0000256" key="5">
    <source>
        <dbReference type="ARBA" id="ARBA00022475"/>
    </source>
</evidence>
<keyword evidence="6" id="KW-0547">Nucleotide-binding</keyword>
<evidence type="ECO:0000259" key="17">
    <source>
        <dbReference type="SMART" id="SM00962"/>
    </source>
</evidence>
<dbReference type="GO" id="GO:0044781">
    <property type="term" value="P:bacterial-type flagellum organization"/>
    <property type="evidence" value="ECO:0007669"/>
    <property type="project" value="UniProtKB-UniRule"/>
</dbReference>
<dbReference type="GO" id="GO:0006614">
    <property type="term" value="P:SRP-dependent cotranslational protein targeting to membrane"/>
    <property type="evidence" value="ECO:0007669"/>
    <property type="project" value="UniProtKB-UniRule"/>
</dbReference>
<evidence type="ECO:0000256" key="2">
    <source>
        <dbReference type="ARBA" id="ARBA00008531"/>
    </source>
</evidence>
<proteinExistence type="inferred from homology"/>
<keyword evidence="9" id="KW-0342">GTP-binding</keyword>
<evidence type="ECO:0000256" key="15">
    <source>
        <dbReference type="SAM" id="MobiDB-lite"/>
    </source>
</evidence>
<dbReference type="AlphaFoldDB" id="F6CS91"/>
<dbReference type="GO" id="GO:0003924">
    <property type="term" value="F:GTPase activity"/>
    <property type="evidence" value="ECO:0007669"/>
    <property type="project" value="UniProtKB-UniRule"/>
</dbReference>
<keyword evidence="8" id="KW-0653">Protein transport</keyword>
<dbReference type="SMART" id="SM00962">
    <property type="entry name" value="SRP54"/>
    <property type="match status" value="1"/>
</dbReference>
<keyword evidence="4" id="KW-0813">Transport</keyword>
<dbReference type="SUPFAM" id="SSF52540">
    <property type="entry name" value="P-loop containing nucleoside triphosphate hydrolases"/>
    <property type="match status" value="1"/>
</dbReference>
<dbReference type="NCBIfam" id="TIGR03499">
    <property type="entry name" value="FlhF"/>
    <property type="match status" value="1"/>
</dbReference>
<organism evidence="18 19">
    <name type="scientific">Marinomonas posidonica (strain CECT 7376 / NCIMB 14433 / IVIA-Po-181)</name>
    <dbReference type="NCBI Taxonomy" id="491952"/>
    <lineage>
        <taxon>Bacteria</taxon>
        <taxon>Pseudomonadati</taxon>
        <taxon>Pseudomonadota</taxon>
        <taxon>Gammaproteobacteria</taxon>
        <taxon>Oceanospirillales</taxon>
        <taxon>Oceanospirillaceae</taxon>
        <taxon>Marinomonas</taxon>
    </lineage>
</organism>
<keyword evidence="18" id="KW-0966">Cell projection</keyword>
<feature type="domain" description="SRP54-type proteins GTP-binding" evidence="17">
    <location>
        <begin position="260"/>
        <end position="452"/>
    </location>
</feature>
<evidence type="ECO:0000256" key="7">
    <source>
        <dbReference type="ARBA" id="ARBA00022795"/>
    </source>
</evidence>
<keyword evidence="7" id="KW-1005">Bacterial flagellum biogenesis</keyword>
<accession>F6CS91</accession>
<dbReference type="KEGG" id="mpc:Mar181_0824"/>
<dbReference type="Pfam" id="PF00448">
    <property type="entry name" value="SRP54"/>
    <property type="match status" value="1"/>
</dbReference>
<gene>
    <name evidence="18" type="ordered locus">Mar181_0824</name>
</gene>
<dbReference type="SMART" id="SM00382">
    <property type="entry name" value="AAA"/>
    <property type="match status" value="1"/>
</dbReference>
<evidence type="ECO:0000256" key="6">
    <source>
        <dbReference type="ARBA" id="ARBA00022741"/>
    </source>
</evidence>
<keyword evidence="19" id="KW-1185">Reference proteome</keyword>
<comment type="subcellular location">
    <subcellularLocation>
        <location evidence="1">Cell membrane</location>
        <topology evidence="1">Peripheral membrane protein</topology>
        <orientation evidence="1">Cytoplasmic side</orientation>
    </subcellularLocation>
</comment>
<evidence type="ECO:0000256" key="4">
    <source>
        <dbReference type="ARBA" id="ARBA00022448"/>
    </source>
</evidence>